<evidence type="ECO:0000313" key="3">
    <source>
        <dbReference type="EMBL" id="KOA20112.1"/>
    </source>
</evidence>
<feature type="transmembrane region" description="Helical" evidence="1">
    <location>
        <begin position="21"/>
        <end position="37"/>
    </location>
</feature>
<dbReference type="AlphaFoldDB" id="A0A0L6ZAX5"/>
<reference evidence="4" key="1">
    <citation type="submission" date="2015-08" db="EMBL/GenBank/DDBJ databases">
        <title>Genome sequence of the strict anaerobe Clostridium homopropionicum LuHBu1 (DSM 5847T).</title>
        <authorList>
            <person name="Poehlein A."/>
            <person name="Beck M."/>
            <person name="Schiel-Bengelsdorf B."/>
            <person name="Bengelsdorf F.R."/>
            <person name="Daniel R."/>
            <person name="Duerre P."/>
        </authorList>
    </citation>
    <scope>NUCLEOTIDE SEQUENCE [LARGE SCALE GENOMIC DNA]</scope>
    <source>
        <strain evidence="4">DSM 5847</strain>
    </source>
</reference>
<keyword evidence="3" id="KW-0560">Oxidoreductase</keyword>
<keyword evidence="1" id="KW-1133">Transmembrane helix</keyword>
<dbReference type="SUPFAM" id="SSF53474">
    <property type="entry name" value="alpha/beta-Hydrolases"/>
    <property type="match status" value="1"/>
</dbReference>
<dbReference type="Proteomes" id="UP000037043">
    <property type="component" value="Unassembled WGS sequence"/>
</dbReference>
<dbReference type="PATRIC" id="fig|1121318.3.peg.1490"/>
<dbReference type="Pfam" id="PF00561">
    <property type="entry name" value="Abhydrolase_1"/>
    <property type="match status" value="1"/>
</dbReference>
<evidence type="ECO:0000313" key="4">
    <source>
        <dbReference type="Proteomes" id="UP000037043"/>
    </source>
</evidence>
<keyword evidence="1" id="KW-0472">Membrane</keyword>
<feature type="domain" description="AB hydrolase-1" evidence="2">
    <location>
        <begin position="75"/>
        <end position="193"/>
    </location>
</feature>
<dbReference type="InterPro" id="IPR000073">
    <property type="entry name" value="AB_hydrolase_1"/>
</dbReference>
<dbReference type="PANTHER" id="PTHR43798:SF33">
    <property type="entry name" value="HYDROLASE, PUTATIVE (AFU_ORTHOLOGUE AFUA_2G14860)-RELATED"/>
    <property type="match status" value="1"/>
</dbReference>
<dbReference type="EC" id="1.-.-.-" evidence="3"/>
<proteinExistence type="predicted"/>
<dbReference type="STRING" id="36844.SAMN04488501_13115"/>
<organism evidence="3 4">
    <name type="scientific">Clostridium homopropionicum DSM 5847</name>
    <dbReference type="NCBI Taxonomy" id="1121318"/>
    <lineage>
        <taxon>Bacteria</taxon>
        <taxon>Bacillati</taxon>
        <taxon>Bacillota</taxon>
        <taxon>Clostridia</taxon>
        <taxon>Eubacteriales</taxon>
        <taxon>Clostridiaceae</taxon>
        <taxon>Clostridium</taxon>
    </lineage>
</organism>
<evidence type="ECO:0000256" key="1">
    <source>
        <dbReference type="SAM" id="Phobius"/>
    </source>
</evidence>
<accession>A0A0L6ZAX5</accession>
<dbReference type="EMBL" id="LHUR01000019">
    <property type="protein sequence ID" value="KOA20112.1"/>
    <property type="molecule type" value="Genomic_DNA"/>
</dbReference>
<protein>
    <submittedName>
        <fullName evidence="3">Arylesterase</fullName>
        <ecNumber evidence="3">1.-.-.-</ecNumber>
        <ecNumber evidence="3">3.1.1.2</ecNumber>
    </submittedName>
</protein>
<dbReference type="PANTHER" id="PTHR43798">
    <property type="entry name" value="MONOACYLGLYCEROL LIPASE"/>
    <property type="match status" value="1"/>
</dbReference>
<gene>
    <name evidence="3" type="ORF">CLHOM_14820</name>
</gene>
<dbReference type="EC" id="3.1.1.2" evidence="3"/>
<sequence>MNLLKKKHNNNDKIKVKRKRRNISFIILGLLIIGFVFEKSGEYLDSKKFKIPGKLISINGHKMHIYGEGKANNSPTVLFTSGWRTPSAYVDYYPLQKEISKYTRTIVYERPGYGWSEIAKGERDIDTITNELHELLIKNGEKGPFILVGHSFGANEVLRFAQLYSKEVAGVVLIDGSNPDYTVTQKRPSKYLLKYGTVKYTLFNETINALNNFGITRLLFNITDLYISKFTSYKNGLSSAPEELKKLDESMFIKTLNNKNHLQEVRMGALKLIGHNGIGDIPLKVITSSTYNNLELTKNIQQGLLKWSNNSEQIIVENSQHYVHWFNPEIINSEIIEMIRE</sequence>
<dbReference type="Gene3D" id="3.40.50.1820">
    <property type="entry name" value="alpha/beta hydrolase"/>
    <property type="match status" value="1"/>
</dbReference>
<comment type="caution">
    <text evidence="3">The sequence shown here is derived from an EMBL/GenBank/DDBJ whole genome shotgun (WGS) entry which is preliminary data.</text>
</comment>
<dbReference type="InterPro" id="IPR029058">
    <property type="entry name" value="AB_hydrolase_fold"/>
</dbReference>
<keyword evidence="4" id="KW-1185">Reference proteome</keyword>
<dbReference type="GO" id="GO:0004064">
    <property type="term" value="F:arylesterase activity"/>
    <property type="evidence" value="ECO:0007669"/>
    <property type="project" value="UniProtKB-EC"/>
</dbReference>
<keyword evidence="1" id="KW-0812">Transmembrane</keyword>
<name>A0A0L6ZAX5_9CLOT</name>
<keyword evidence="3" id="KW-0378">Hydrolase</keyword>
<dbReference type="RefSeq" id="WP_052221047.1">
    <property type="nucleotide sequence ID" value="NZ_LHUR01000019.1"/>
</dbReference>
<dbReference type="InterPro" id="IPR050266">
    <property type="entry name" value="AB_hydrolase_sf"/>
</dbReference>
<evidence type="ECO:0000259" key="2">
    <source>
        <dbReference type="Pfam" id="PF00561"/>
    </source>
</evidence>
<dbReference type="GO" id="GO:0016020">
    <property type="term" value="C:membrane"/>
    <property type="evidence" value="ECO:0007669"/>
    <property type="project" value="TreeGrafter"/>
</dbReference>
<dbReference type="GO" id="GO:0016491">
    <property type="term" value="F:oxidoreductase activity"/>
    <property type="evidence" value="ECO:0007669"/>
    <property type="project" value="UniProtKB-KW"/>
</dbReference>